<keyword evidence="1" id="KW-0175">Coiled coil</keyword>
<dbReference type="Proteomes" id="UP000053989">
    <property type="component" value="Unassembled WGS sequence"/>
</dbReference>
<evidence type="ECO:0000313" key="2">
    <source>
        <dbReference type="EMBL" id="KIM56781.1"/>
    </source>
</evidence>
<sequence length="138" mass="15525">MDEARVELALLEEKAQQLLKQLLDVRAAIVTQRAKIDALSRTSLRQSTFDHLPTEILVFILDLSVRTDYRPERWRQKLGVYVGAGALSYYKPHASGQPSMCHPTPLGYTSIWKGAAEPSLTLSSNVHHSLHRSILNFS</sequence>
<dbReference type="AlphaFoldDB" id="A0A0C3DL33"/>
<dbReference type="HOGENOM" id="CLU_1856470_0_0_1"/>
<gene>
    <name evidence="2" type="ORF">SCLCIDRAFT_205437</name>
</gene>
<evidence type="ECO:0008006" key="4">
    <source>
        <dbReference type="Google" id="ProtNLM"/>
    </source>
</evidence>
<keyword evidence="3" id="KW-1185">Reference proteome</keyword>
<dbReference type="InParanoid" id="A0A0C3DL33"/>
<accession>A0A0C3DL33</accession>
<evidence type="ECO:0000313" key="3">
    <source>
        <dbReference type="Proteomes" id="UP000053989"/>
    </source>
</evidence>
<name>A0A0C3DL33_9AGAM</name>
<feature type="coiled-coil region" evidence="1">
    <location>
        <begin position="1"/>
        <end position="28"/>
    </location>
</feature>
<reference evidence="3" key="2">
    <citation type="submission" date="2015-01" db="EMBL/GenBank/DDBJ databases">
        <title>Evolutionary Origins and Diversification of the Mycorrhizal Mutualists.</title>
        <authorList>
            <consortium name="DOE Joint Genome Institute"/>
            <consortium name="Mycorrhizal Genomics Consortium"/>
            <person name="Kohler A."/>
            <person name="Kuo A."/>
            <person name="Nagy L.G."/>
            <person name="Floudas D."/>
            <person name="Copeland A."/>
            <person name="Barry K.W."/>
            <person name="Cichocki N."/>
            <person name="Veneault-Fourrey C."/>
            <person name="LaButti K."/>
            <person name="Lindquist E.A."/>
            <person name="Lipzen A."/>
            <person name="Lundell T."/>
            <person name="Morin E."/>
            <person name="Murat C."/>
            <person name="Riley R."/>
            <person name="Ohm R."/>
            <person name="Sun H."/>
            <person name="Tunlid A."/>
            <person name="Henrissat B."/>
            <person name="Grigoriev I.V."/>
            <person name="Hibbett D.S."/>
            <person name="Martin F."/>
        </authorList>
    </citation>
    <scope>NUCLEOTIDE SEQUENCE [LARGE SCALE GENOMIC DNA]</scope>
    <source>
        <strain evidence="3">Foug A</strain>
    </source>
</reference>
<organism evidence="2 3">
    <name type="scientific">Scleroderma citrinum Foug A</name>
    <dbReference type="NCBI Taxonomy" id="1036808"/>
    <lineage>
        <taxon>Eukaryota</taxon>
        <taxon>Fungi</taxon>
        <taxon>Dikarya</taxon>
        <taxon>Basidiomycota</taxon>
        <taxon>Agaricomycotina</taxon>
        <taxon>Agaricomycetes</taxon>
        <taxon>Agaricomycetidae</taxon>
        <taxon>Boletales</taxon>
        <taxon>Sclerodermatineae</taxon>
        <taxon>Sclerodermataceae</taxon>
        <taxon>Scleroderma</taxon>
    </lineage>
</organism>
<protein>
    <recommendedName>
        <fullName evidence="4">F-box domain-containing protein</fullName>
    </recommendedName>
</protein>
<proteinExistence type="predicted"/>
<dbReference type="OrthoDB" id="2605396at2759"/>
<evidence type="ECO:0000256" key="1">
    <source>
        <dbReference type="SAM" id="Coils"/>
    </source>
</evidence>
<dbReference type="EMBL" id="KN822110">
    <property type="protein sequence ID" value="KIM56781.1"/>
    <property type="molecule type" value="Genomic_DNA"/>
</dbReference>
<reference evidence="2 3" key="1">
    <citation type="submission" date="2014-04" db="EMBL/GenBank/DDBJ databases">
        <authorList>
            <consortium name="DOE Joint Genome Institute"/>
            <person name="Kuo A."/>
            <person name="Kohler A."/>
            <person name="Nagy L.G."/>
            <person name="Floudas D."/>
            <person name="Copeland A."/>
            <person name="Barry K.W."/>
            <person name="Cichocki N."/>
            <person name="Veneault-Fourrey C."/>
            <person name="LaButti K."/>
            <person name="Lindquist E.A."/>
            <person name="Lipzen A."/>
            <person name="Lundell T."/>
            <person name="Morin E."/>
            <person name="Murat C."/>
            <person name="Sun H."/>
            <person name="Tunlid A."/>
            <person name="Henrissat B."/>
            <person name="Grigoriev I.V."/>
            <person name="Hibbett D.S."/>
            <person name="Martin F."/>
            <person name="Nordberg H.P."/>
            <person name="Cantor M.N."/>
            <person name="Hua S.X."/>
        </authorList>
    </citation>
    <scope>NUCLEOTIDE SEQUENCE [LARGE SCALE GENOMIC DNA]</scope>
    <source>
        <strain evidence="2 3">Foug A</strain>
    </source>
</reference>